<dbReference type="EMBL" id="BAAAGS010000038">
    <property type="protein sequence ID" value="GAA0544721.1"/>
    <property type="molecule type" value="Genomic_DNA"/>
</dbReference>
<feature type="domain" description="DUF4178" evidence="3">
    <location>
        <begin position="58"/>
        <end position="190"/>
    </location>
</feature>
<keyword evidence="2" id="KW-1133">Transmembrane helix</keyword>
<organism evidence="4 5">
    <name type="scientific">Saccharopolyspora erythraea</name>
    <name type="common">Streptomyces erythraeus</name>
    <dbReference type="NCBI Taxonomy" id="1836"/>
    <lineage>
        <taxon>Bacteria</taxon>
        <taxon>Bacillati</taxon>
        <taxon>Actinomycetota</taxon>
        <taxon>Actinomycetes</taxon>
        <taxon>Pseudonocardiales</taxon>
        <taxon>Pseudonocardiaceae</taxon>
        <taxon>Saccharopolyspora</taxon>
    </lineage>
</organism>
<comment type="caution">
    <text evidence="4">The sequence shown here is derived from an EMBL/GenBank/DDBJ whole genome shotgun (WGS) entry which is preliminary data.</text>
</comment>
<evidence type="ECO:0000313" key="4">
    <source>
        <dbReference type="EMBL" id="GAA0544721.1"/>
    </source>
</evidence>
<protein>
    <submittedName>
        <fullName evidence="4">DUF4178 domain-containing protein</fullName>
    </submittedName>
</protein>
<feature type="region of interest" description="Disordered" evidence="1">
    <location>
        <begin position="31"/>
        <end position="53"/>
    </location>
</feature>
<dbReference type="Pfam" id="PF13785">
    <property type="entry name" value="DUF4178"/>
    <property type="match status" value="1"/>
</dbReference>
<dbReference type="Proteomes" id="UP001500729">
    <property type="component" value="Unassembled WGS sequence"/>
</dbReference>
<name>A0ABN1DIT6_SACER</name>
<keyword evidence="5" id="KW-1185">Reference proteome</keyword>
<dbReference type="RefSeq" id="WP_011873062.1">
    <property type="nucleotide sequence ID" value="NZ_BAAAGS010000038.1"/>
</dbReference>
<dbReference type="InterPro" id="IPR025235">
    <property type="entry name" value="DUF4178"/>
</dbReference>
<keyword evidence="2" id="KW-0812">Transmembrane</keyword>
<evidence type="ECO:0000256" key="2">
    <source>
        <dbReference type="SAM" id="Phobius"/>
    </source>
</evidence>
<accession>A0ABN1DIT6</accession>
<feature type="transmembrane region" description="Helical" evidence="2">
    <location>
        <begin position="6"/>
        <end position="25"/>
    </location>
</feature>
<evidence type="ECO:0000313" key="5">
    <source>
        <dbReference type="Proteomes" id="UP001500729"/>
    </source>
</evidence>
<gene>
    <name evidence="4" type="ORF">GCM10009533_49600</name>
</gene>
<feature type="compositionally biased region" description="Basic and acidic residues" evidence="1">
    <location>
        <begin position="40"/>
        <end position="53"/>
    </location>
</feature>
<proteinExistence type="predicted"/>
<evidence type="ECO:0000259" key="3">
    <source>
        <dbReference type="Pfam" id="PF13785"/>
    </source>
</evidence>
<reference evidence="4 5" key="1">
    <citation type="journal article" date="2019" name="Int. J. Syst. Evol. Microbiol.">
        <title>The Global Catalogue of Microorganisms (GCM) 10K type strain sequencing project: providing services to taxonomists for standard genome sequencing and annotation.</title>
        <authorList>
            <consortium name="The Broad Institute Genomics Platform"/>
            <consortium name="The Broad Institute Genome Sequencing Center for Infectious Disease"/>
            <person name="Wu L."/>
            <person name="Ma J."/>
        </authorList>
    </citation>
    <scope>NUCLEOTIDE SEQUENCE [LARGE SCALE GENOMIC DNA]</scope>
    <source>
        <strain evidence="4 5">JCM 10303</strain>
    </source>
</reference>
<evidence type="ECO:0000256" key="1">
    <source>
        <dbReference type="SAM" id="MobiDB-lite"/>
    </source>
</evidence>
<keyword evidence="2" id="KW-0472">Membrane</keyword>
<sequence>MKVVLAIVVVILAIMAVAAVVYLVYTRRGGGDQRAAAPRDPFHTGDEDSLRGDPRALKAGDIVEIRGHSYTVRGSLRLSEGGWKWSEHLLDDAKGGQVWLSVEEDPDLVLAQWLPAADAGEPGASTIEFGGRTYRSDESGSASFRSEATTGLDEQGTVGYHDYEASDGSLLSFERYGDAGWEASTGEQLSRYDVLIYPTAGGTGQEGGR</sequence>